<protein>
    <submittedName>
        <fullName evidence="1">Uncharacterized protein</fullName>
    </submittedName>
</protein>
<dbReference type="PANTHER" id="PTHR33978:SF18">
    <property type="entry name" value="OS01G0656300 PROTEIN"/>
    <property type="match status" value="1"/>
</dbReference>
<sequence>MYKFHESYVRKKGDDEEAMRIWDCGSPLYDSYELVALTNIIERKFMIFPNYLSGSRKAAAFPPPPPKLVADEAATAMKRRRKKKKEIGMSKLFFYVKSLWKKLKFMKL</sequence>
<keyword evidence="2" id="KW-1185">Reference proteome</keyword>
<dbReference type="PANTHER" id="PTHR33978">
    <property type="entry name" value="SERINE/THREONINE-KINASE"/>
    <property type="match status" value="1"/>
</dbReference>
<name>A0ABD3BFY2_9LAMI</name>
<dbReference type="AlphaFoldDB" id="A0ABD3BFY2"/>
<evidence type="ECO:0000313" key="1">
    <source>
        <dbReference type="EMBL" id="KAL3615700.1"/>
    </source>
</evidence>
<accession>A0ABD3BFY2</accession>
<dbReference type="Proteomes" id="UP001632038">
    <property type="component" value="Unassembled WGS sequence"/>
</dbReference>
<organism evidence="1 2">
    <name type="scientific">Castilleja foliolosa</name>
    <dbReference type="NCBI Taxonomy" id="1961234"/>
    <lineage>
        <taxon>Eukaryota</taxon>
        <taxon>Viridiplantae</taxon>
        <taxon>Streptophyta</taxon>
        <taxon>Embryophyta</taxon>
        <taxon>Tracheophyta</taxon>
        <taxon>Spermatophyta</taxon>
        <taxon>Magnoliopsida</taxon>
        <taxon>eudicotyledons</taxon>
        <taxon>Gunneridae</taxon>
        <taxon>Pentapetalae</taxon>
        <taxon>asterids</taxon>
        <taxon>lamiids</taxon>
        <taxon>Lamiales</taxon>
        <taxon>Orobanchaceae</taxon>
        <taxon>Pedicularideae</taxon>
        <taxon>Castillejinae</taxon>
        <taxon>Castilleja</taxon>
    </lineage>
</organism>
<proteinExistence type="predicted"/>
<evidence type="ECO:0000313" key="2">
    <source>
        <dbReference type="Proteomes" id="UP001632038"/>
    </source>
</evidence>
<gene>
    <name evidence="1" type="ORF">CASFOL_041361</name>
</gene>
<comment type="caution">
    <text evidence="1">The sequence shown here is derived from an EMBL/GenBank/DDBJ whole genome shotgun (WGS) entry which is preliminary data.</text>
</comment>
<dbReference type="EMBL" id="JAVIJP010000100">
    <property type="protein sequence ID" value="KAL3615700.1"/>
    <property type="molecule type" value="Genomic_DNA"/>
</dbReference>
<reference evidence="2" key="1">
    <citation type="journal article" date="2024" name="IScience">
        <title>Strigolactones Initiate the Formation of Haustorium-like Structures in Castilleja.</title>
        <authorList>
            <person name="Buerger M."/>
            <person name="Peterson D."/>
            <person name="Chory J."/>
        </authorList>
    </citation>
    <scope>NUCLEOTIDE SEQUENCE [LARGE SCALE GENOMIC DNA]</scope>
</reference>